<dbReference type="EMBL" id="JBBNAE010000009">
    <property type="protein sequence ID" value="KAK9095829.1"/>
    <property type="molecule type" value="Genomic_DNA"/>
</dbReference>
<evidence type="ECO:0000313" key="1">
    <source>
        <dbReference type="EMBL" id="KAK9095829.1"/>
    </source>
</evidence>
<name>A0AAP0HRF0_9MAGN</name>
<keyword evidence="3" id="KW-1185">Reference proteome</keyword>
<protein>
    <submittedName>
        <fullName evidence="2">Uncharacterized protein</fullName>
    </submittedName>
</protein>
<dbReference type="EMBL" id="JBBNAE010000009">
    <property type="protein sequence ID" value="KAK9095834.1"/>
    <property type="molecule type" value="Genomic_DNA"/>
</dbReference>
<evidence type="ECO:0000313" key="3">
    <source>
        <dbReference type="Proteomes" id="UP001417504"/>
    </source>
</evidence>
<sequence length="51" mass="5274">MLLEASIGTEASREELGLSLQAYEVCYCAKASVDSIHGAENTTLRCGGGAP</sequence>
<reference evidence="2 3" key="1">
    <citation type="submission" date="2024-01" db="EMBL/GenBank/DDBJ databases">
        <title>Genome assemblies of Stephania.</title>
        <authorList>
            <person name="Yang L."/>
        </authorList>
    </citation>
    <scope>NUCLEOTIDE SEQUENCE [LARGE SCALE GENOMIC DNA]</scope>
    <source>
        <strain evidence="2">QJT</strain>
        <tissue evidence="2">Leaf</tissue>
    </source>
</reference>
<comment type="caution">
    <text evidence="2">The sequence shown here is derived from an EMBL/GenBank/DDBJ whole genome shotgun (WGS) entry which is preliminary data.</text>
</comment>
<evidence type="ECO:0000313" key="2">
    <source>
        <dbReference type="EMBL" id="KAK9095834.1"/>
    </source>
</evidence>
<proteinExistence type="predicted"/>
<accession>A0AAP0HRF0</accession>
<dbReference type="AlphaFoldDB" id="A0AAP0HRF0"/>
<gene>
    <name evidence="1" type="ORF">Sjap_021326</name>
    <name evidence="2" type="ORF">Sjap_021331</name>
</gene>
<dbReference type="Proteomes" id="UP001417504">
    <property type="component" value="Unassembled WGS sequence"/>
</dbReference>
<organism evidence="2 3">
    <name type="scientific">Stephania japonica</name>
    <dbReference type="NCBI Taxonomy" id="461633"/>
    <lineage>
        <taxon>Eukaryota</taxon>
        <taxon>Viridiplantae</taxon>
        <taxon>Streptophyta</taxon>
        <taxon>Embryophyta</taxon>
        <taxon>Tracheophyta</taxon>
        <taxon>Spermatophyta</taxon>
        <taxon>Magnoliopsida</taxon>
        <taxon>Ranunculales</taxon>
        <taxon>Menispermaceae</taxon>
        <taxon>Menispermoideae</taxon>
        <taxon>Cissampelideae</taxon>
        <taxon>Stephania</taxon>
    </lineage>
</organism>